<dbReference type="EMBL" id="AWWV01013734">
    <property type="protein sequence ID" value="OMO60226.1"/>
    <property type="molecule type" value="Genomic_DNA"/>
</dbReference>
<feature type="domain" description="Reverse transcriptase" evidence="1">
    <location>
        <begin position="434"/>
        <end position="646"/>
    </location>
</feature>
<dbReference type="Pfam" id="PF00078">
    <property type="entry name" value="RVT_1"/>
    <property type="match status" value="1"/>
</dbReference>
<organism evidence="3 4">
    <name type="scientific">Corchorus capsularis</name>
    <name type="common">Jute</name>
    <dbReference type="NCBI Taxonomy" id="210143"/>
    <lineage>
        <taxon>Eukaryota</taxon>
        <taxon>Viridiplantae</taxon>
        <taxon>Streptophyta</taxon>
        <taxon>Embryophyta</taxon>
        <taxon>Tracheophyta</taxon>
        <taxon>Spermatophyta</taxon>
        <taxon>Magnoliopsida</taxon>
        <taxon>eudicotyledons</taxon>
        <taxon>Gunneridae</taxon>
        <taxon>Pentapetalae</taxon>
        <taxon>rosids</taxon>
        <taxon>malvids</taxon>
        <taxon>Malvales</taxon>
        <taxon>Malvaceae</taxon>
        <taxon>Grewioideae</taxon>
        <taxon>Apeibeae</taxon>
        <taxon>Corchorus</taxon>
    </lineage>
</organism>
<dbReference type="Gene3D" id="3.60.10.10">
    <property type="entry name" value="Endonuclease/exonuclease/phosphatase"/>
    <property type="match status" value="1"/>
</dbReference>
<gene>
    <name evidence="3" type="ORF">CCACVL1_24320</name>
</gene>
<dbReference type="Proteomes" id="UP000188268">
    <property type="component" value="Unassembled WGS sequence"/>
</dbReference>
<keyword evidence="3" id="KW-0808">Transferase</keyword>
<proteinExistence type="predicted"/>
<dbReference type="Gramene" id="OMO60226">
    <property type="protein sequence ID" value="OMO60226"/>
    <property type="gene ID" value="CCACVL1_24320"/>
</dbReference>
<dbReference type="OMA" id="KQDIIFW"/>
<dbReference type="SUPFAM" id="SSF56219">
    <property type="entry name" value="DNase I-like"/>
    <property type="match status" value="1"/>
</dbReference>
<protein>
    <submittedName>
        <fullName evidence="3">Reverse transcriptase</fullName>
    </submittedName>
</protein>
<accession>A0A1R3GQA3</accession>
<dbReference type="GO" id="GO:0003964">
    <property type="term" value="F:RNA-directed DNA polymerase activity"/>
    <property type="evidence" value="ECO:0007669"/>
    <property type="project" value="UniProtKB-KW"/>
</dbReference>
<evidence type="ECO:0000259" key="1">
    <source>
        <dbReference type="Pfam" id="PF00078"/>
    </source>
</evidence>
<keyword evidence="3" id="KW-0695">RNA-directed DNA polymerase</keyword>
<dbReference type="AlphaFoldDB" id="A0A1R3GQA3"/>
<dbReference type="InterPro" id="IPR036691">
    <property type="entry name" value="Endo/exonu/phosph_ase_sf"/>
</dbReference>
<name>A0A1R3GQA3_COCAP</name>
<sequence>MNTVVWNMRGLNDPSKQVQVAKRIRSLNVDIACFLETRVKSPNFDRILKKHFMGWQSLNNYSHAINGCIWILWKSDIPLNHVDTSEQHITMKVTLYQKVFYLTAAYCDNRGISRRRLWMQLRNLAQDIDSSSWILAGNFNCFCKLDESSDFSGNASDIAEFNECLNDIAVFDHSFTGPLFTWSKNIDEHPLARKLDRVLINSDWLLHFGNSMVEFLLPEISDHCLMNIITDVKIFSPPKPFKFFNFWTKHDDFLPLVNRVWQEPVFGNPMSRLFNKLKNLKPHLTNFNREHFGNLPQKVVEKKAEIVVLQRNLLTSPDTNLVQRHKAAVNDFHELQKAVESYYRQKSRILWLQEGDLNTGFFHKTMKIRHNRNTIKLLYSENGDRLDTYEAIRDEAVNYYKSFLGKKDFNISGCSVDILQDILQNSLSEEMAKKIIEPVTAQEIKTTFFSLNSHKAPGPDGYSAHFSRKLGILWELVCGYHRPNMSPRCALKIDLKKAFDTLDWDFILNIFKALKFPDLFIKWISACITYPKFSVSVNGGLEGYFSGARGVRQAHGVFSFHPKCKKIDLTHLSFVDDLLIFTKGNILSILGIKNLLELFYQFSSLSMNCSKSEIFYSGISDESMEEIQVATVFRVGQLLVRYLGVPLVTKSLNVRDCMPLVERITQRVQSWAARNVSYAVIDKISQICASYLWKGKEGSSRGAKVSWESIYLPKSEGSVWISWVSAYILKGRDIMFIPSLPRYSWAFKKLLSLRILVNTLQDNGEWHFPGGKYKIMVYDSLKHRQNKVEWKKQAGDWFAEYNWAMQGFKGKSLLTTILKLAWTSFCYYIWLERNARLYGKSPSSEDVIFGHIQDAIRFKLHGLTRVGDDFINRRLCASWNIVIPSFCN</sequence>
<evidence type="ECO:0000259" key="2">
    <source>
        <dbReference type="Pfam" id="PF03372"/>
    </source>
</evidence>
<keyword evidence="3" id="KW-0548">Nucleotidyltransferase</keyword>
<dbReference type="STRING" id="210143.A0A1R3GQA3"/>
<dbReference type="OrthoDB" id="1002582at2759"/>
<keyword evidence="4" id="KW-1185">Reference proteome</keyword>
<dbReference type="PANTHER" id="PTHR33116:SF80">
    <property type="entry name" value="REVERSE TRANSCRIPTASE ZINC-BINDING DOMAIN-CONTAINING PROTEIN"/>
    <property type="match status" value="1"/>
</dbReference>
<reference evidence="3 4" key="1">
    <citation type="submission" date="2013-09" db="EMBL/GenBank/DDBJ databases">
        <title>Corchorus capsularis genome sequencing.</title>
        <authorList>
            <person name="Alam M."/>
            <person name="Haque M.S."/>
            <person name="Islam M.S."/>
            <person name="Emdad E.M."/>
            <person name="Islam M.M."/>
            <person name="Ahmed B."/>
            <person name="Halim A."/>
            <person name="Hossen Q.M.M."/>
            <person name="Hossain M.Z."/>
            <person name="Ahmed R."/>
            <person name="Khan M.M."/>
            <person name="Islam R."/>
            <person name="Rashid M.M."/>
            <person name="Khan S.A."/>
            <person name="Rahman M.S."/>
            <person name="Alam M."/>
        </authorList>
    </citation>
    <scope>NUCLEOTIDE SEQUENCE [LARGE SCALE GENOMIC DNA]</scope>
    <source>
        <strain evidence="4">cv. CVL-1</strain>
        <tissue evidence="3">Whole seedling</tissue>
    </source>
</reference>
<comment type="caution">
    <text evidence="3">The sequence shown here is derived from an EMBL/GenBank/DDBJ whole genome shotgun (WGS) entry which is preliminary data.</text>
</comment>
<dbReference type="InterPro" id="IPR005135">
    <property type="entry name" value="Endo/exonuclease/phosphatase"/>
</dbReference>
<evidence type="ECO:0000313" key="4">
    <source>
        <dbReference type="Proteomes" id="UP000188268"/>
    </source>
</evidence>
<dbReference type="Pfam" id="PF03372">
    <property type="entry name" value="Exo_endo_phos"/>
    <property type="match status" value="1"/>
</dbReference>
<evidence type="ECO:0000313" key="3">
    <source>
        <dbReference type="EMBL" id="OMO60226.1"/>
    </source>
</evidence>
<feature type="domain" description="Endonuclease/exonuclease/phosphatase" evidence="2">
    <location>
        <begin position="5"/>
        <end position="223"/>
    </location>
</feature>
<dbReference type="PANTHER" id="PTHR33116">
    <property type="entry name" value="REVERSE TRANSCRIPTASE ZINC-BINDING DOMAIN-CONTAINING PROTEIN-RELATED-RELATED"/>
    <property type="match status" value="1"/>
</dbReference>
<dbReference type="InterPro" id="IPR000477">
    <property type="entry name" value="RT_dom"/>
</dbReference>